<evidence type="ECO:0000313" key="3">
    <source>
        <dbReference type="Proteomes" id="UP000002640"/>
    </source>
</evidence>
<dbReference type="Proteomes" id="UP000002640">
    <property type="component" value="Unassembled WGS sequence"/>
</dbReference>
<dbReference type="InParanoid" id="G4ZWX7"/>
<sequence length="186" mass="20911">MGNSDDEGVAFQSNALDLVGSWLLGGGDAADDKDEAEQQSQTQQRRPVTLYRPSSSGSNGGKSLPSLTRPGANQQDATLTEQEREMKRKLLRKPRGSRAEEAAKAEQEAERERDEAQDEEELELVRLKTQASKVDKKRKRTAQDELLDKLREEAAKKKAKNLKRKLQLQRKKQQQREQQQSGVAAN</sequence>
<dbReference type="AlphaFoldDB" id="G4ZWX7"/>
<dbReference type="EMBL" id="JH159157">
    <property type="protein sequence ID" value="EGZ11748.1"/>
    <property type="molecule type" value="Genomic_DNA"/>
</dbReference>
<feature type="compositionally biased region" description="Basic and acidic residues" evidence="1">
    <location>
        <begin position="97"/>
        <end position="114"/>
    </location>
</feature>
<feature type="compositionally biased region" description="Polar residues" evidence="1">
    <location>
        <begin position="71"/>
        <end position="80"/>
    </location>
</feature>
<dbReference type="RefSeq" id="XP_009532081.1">
    <property type="nucleotide sequence ID" value="XM_009533786.1"/>
</dbReference>
<evidence type="ECO:0000256" key="1">
    <source>
        <dbReference type="SAM" id="MobiDB-lite"/>
    </source>
</evidence>
<dbReference type="SMR" id="G4ZWX7"/>
<feature type="compositionally biased region" description="Basic residues" evidence="1">
    <location>
        <begin position="157"/>
        <end position="173"/>
    </location>
</feature>
<dbReference type="KEGG" id="psoj:PHYSODRAFT_562777"/>
<name>G4ZWX7_PHYSP</name>
<gene>
    <name evidence="2" type="ORF">PHYSODRAFT_562777</name>
</gene>
<feature type="region of interest" description="Disordered" evidence="1">
    <location>
        <begin position="22"/>
        <end position="143"/>
    </location>
</feature>
<proteinExistence type="predicted"/>
<keyword evidence="3" id="KW-1185">Reference proteome</keyword>
<dbReference type="GeneID" id="20663680"/>
<dbReference type="OMA" id="RNPCARR"/>
<organism evidence="2 3">
    <name type="scientific">Phytophthora sojae (strain P6497)</name>
    <name type="common">Soybean stem and root rot agent</name>
    <name type="synonym">Phytophthora megasperma f. sp. glycines</name>
    <dbReference type="NCBI Taxonomy" id="1094619"/>
    <lineage>
        <taxon>Eukaryota</taxon>
        <taxon>Sar</taxon>
        <taxon>Stramenopiles</taxon>
        <taxon>Oomycota</taxon>
        <taxon>Peronosporomycetes</taxon>
        <taxon>Peronosporales</taxon>
        <taxon>Peronosporaceae</taxon>
        <taxon>Phytophthora</taxon>
    </lineage>
</organism>
<feature type="compositionally biased region" description="Polar residues" evidence="1">
    <location>
        <begin position="38"/>
        <end position="57"/>
    </location>
</feature>
<protein>
    <submittedName>
        <fullName evidence="2">Uncharacterized protein</fullName>
    </submittedName>
</protein>
<reference evidence="2 3" key="1">
    <citation type="journal article" date="2006" name="Science">
        <title>Phytophthora genome sequences uncover evolutionary origins and mechanisms of pathogenesis.</title>
        <authorList>
            <person name="Tyler B.M."/>
            <person name="Tripathy S."/>
            <person name="Zhang X."/>
            <person name="Dehal P."/>
            <person name="Jiang R.H."/>
            <person name="Aerts A."/>
            <person name="Arredondo F.D."/>
            <person name="Baxter L."/>
            <person name="Bensasson D."/>
            <person name="Beynon J.L."/>
            <person name="Chapman J."/>
            <person name="Damasceno C.M."/>
            <person name="Dorrance A.E."/>
            <person name="Dou D."/>
            <person name="Dickerman A.W."/>
            <person name="Dubchak I.L."/>
            <person name="Garbelotto M."/>
            <person name="Gijzen M."/>
            <person name="Gordon S.G."/>
            <person name="Govers F."/>
            <person name="Grunwald N.J."/>
            <person name="Huang W."/>
            <person name="Ivors K.L."/>
            <person name="Jones R.W."/>
            <person name="Kamoun S."/>
            <person name="Krampis K."/>
            <person name="Lamour K.H."/>
            <person name="Lee M.K."/>
            <person name="McDonald W.H."/>
            <person name="Medina M."/>
            <person name="Meijer H.J."/>
            <person name="Nordberg E.K."/>
            <person name="Maclean D.J."/>
            <person name="Ospina-Giraldo M.D."/>
            <person name="Morris P.F."/>
            <person name="Phuntumart V."/>
            <person name="Putnam N.H."/>
            <person name="Rash S."/>
            <person name="Rose J.K."/>
            <person name="Sakihama Y."/>
            <person name="Salamov A.A."/>
            <person name="Savidor A."/>
            <person name="Scheuring C.F."/>
            <person name="Smith B.M."/>
            <person name="Sobral B.W."/>
            <person name="Terry A."/>
            <person name="Torto-Alalibo T.A."/>
            <person name="Win J."/>
            <person name="Xu Z."/>
            <person name="Zhang H."/>
            <person name="Grigoriev I.V."/>
            <person name="Rokhsar D.S."/>
            <person name="Boore J.L."/>
        </authorList>
    </citation>
    <scope>NUCLEOTIDE SEQUENCE [LARGE SCALE GENOMIC DNA]</scope>
    <source>
        <strain evidence="2 3">P6497</strain>
    </source>
</reference>
<accession>G4ZWX7</accession>
<feature type="region of interest" description="Disordered" evidence="1">
    <location>
        <begin position="156"/>
        <end position="186"/>
    </location>
</feature>
<evidence type="ECO:0000313" key="2">
    <source>
        <dbReference type="EMBL" id="EGZ11748.1"/>
    </source>
</evidence>